<evidence type="ECO:0000256" key="6">
    <source>
        <dbReference type="ARBA" id="ARBA00022692"/>
    </source>
</evidence>
<feature type="transmembrane region" description="Helical" evidence="14">
    <location>
        <begin position="369"/>
        <end position="389"/>
    </location>
</feature>
<sequence>MPLVGDPSLAFLLYGPSVSFAVHAAISTAAPAVNQTQVVAEQEANQLSMNTTLPRIMYLAFGGVVLIVMIISHPRFLARLFASIPSQTCPRSRTRPSLGYRLLSKSQENGGRAVGGGDLREGWILKKGSEKNIELVSPCTSGAAKPLELVSPNDERQHMFLPPPPHPFLSPPPHIIPLLSYLPFSSSLLFTPLYCLPGIFKSLLTLSKLYVIVGYLILIVFALVWRSDLSDPVKGSGYGSDFKRSGTVAMVQMPLVIALGVRGNIIGLCIGKGYERLKLYHKVVGRVMFAAASVHVWSYVYSWVSKGTFKASATRQFVIYGILTYTAFLLIIISSLPWFRKAFYGIFKICHFVGMIGTLVGMAWHVDKAVPFCITALVFYLVSIVCSLAKTRLATAELHALPRSETTIVTIPALRTGWRAGQHVRIRVPGLGLRYGFEAHPFTIASAPNGEGMVLMCKGTGDWTKNLLEFAKDLKSGAPGSESGRNKSVTVILEGPWGGLGNTIVPSFSSVVLVAGGSGISHALTIAHDLVTRSPTGCVRARLVDLVWMVKTEQEAKPLMATLLELVGDARKHEMACIESSRRDESYIQPTALRARIFVTRCPVSSPLNLIPNETGFFDFQEDYIIEDKANLRHQPSTANEEKASYLARNPSAASTMTAKIRKNLPYSMITANPARPNLDNLLDNIARETIIHHGRNMTDPSGMYVAVSGPHGLVHGTMMAVRKLSSDKRIGVGEIEFEQECFGF</sequence>
<evidence type="ECO:0000256" key="13">
    <source>
        <dbReference type="ARBA" id="ARBA00048483"/>
    </source>
</evidence>
<name>A0AAJ8JN65_9TREE</name>
<comment type="catalytic activity">
    <reaction evidence="13">
        <text>2 a Fe(II)-siderophore + NADP(+) + H(+) = 2 a Fe(III)-siderophore + NADPH</text>
        <dbReference type="Rhea" id="RHEA:28795"/>
        <dbReference type="Rhea" id="RHEA-COMP:11342"/>
        <dbReference type="Rhea" id="RHEA-COMP:11344"/>
        <dbReference type="ChEBI" id="CHEBI:15378"/>
        <dbReference type="ChEBI" id="CHEBI:29033"/>
        <dbReference type="ChEBI" id="CHEBI:29034"/>
        <dbReference type="ChEBI" id="CHEBI:57783"/>
        <dbReference type="ChEBI" id="CHEBI:58349"/>
        <dbReference type="EC" id="1.16.1.9"/>
    </reaction>
</comment>
<accession>A0AAJ8JN65</accession>
<comment type="subcellular location">
    <subcellularLocation>
        <location evidence="1">Cell membrane</location>
        <topology evidence="1">Multi-pass membrane protein</topology>
    </subcellularLocation>
</comment>
<evidence type="ECO:0000256" key="10">
    <source>
        <dbReference type="ARBA" id="ARBA00023065"/>
    </source>
</evidence>
<evidence type="ECO:0000256" key="2">
    <source>
        <dbReference type="ARBA" id="ARBA00006278"/>
    </source>
</evidence>
<organism evidence="16 17">
    <name type="scientific">Cryptococcus depauperatus CBS 7841</name>
    <dbReference type="NCBI Taxonomy" id="1295531"/>
    <lineage>
        <taxon>Eukaryota</taxon>
        <taxon>Fungi</taxon>
        <taxon>Dikarya</taxon>
        <taxon>Basidiomycota</taxon>
        <taxon>Agaricomycotina</taxon>
        <taxon>Tremellomycetes</taxon>
        <taxon>Tremellales</taxon>
        <taxon>Cryptococcaceae</taxon>
        <taxon>Cryptococcus</taxon>
    </lineage>
</organism>
<feature type="transmembrane region" description="Helical" evidence="14">
    <location>
        <begin position="247"/>
        <end position="271"/>
    </location>
</feature>
<feature type="transmembrane region" description="Helical" evidence="14">
    <location>
        <begin position="56"/>
        <end position="76"/>
    </location>
</feature>
<evidence type="ECO:0000256" key="3">
    <source>
        <dbReference type="ARBA" id="ARBA00012668"/>
    </source>
</evidence>
<dbReference type="GO" id="GO:0006826">
    <property type="term" value="P:iron ion transport"/>
    <property type="evidence" value="ECO:0007669"/>
    <property type="project" value="TreeGrafter"/>
</dbReference>
<keyword evidence="11 14" id="KW-0472">Membrane</keyword>
<proteinExistence type="inferred from homology"/>
<keyword evidence="6 14" id="KW-0812">Transmembrane</keyword>
<keyword evidence="5" id="KW-1003">Cell membrane</keyword>
<keyword evidence="4" id="KW-0813">Transport</keyword>
<dbReference type="EMBL" id="CP143784">
    <property type="protein sequence ID" value="WVN85368.1"/>
    <property type="molecule type" value="Genomic_DNA"/>
</dbReference>
<evidence type="ECO:0000256" key="9">
    <source>
        <dbReference type="ARBA" id="ARBA00023002"/>
    </source>
</evidence>
<dbReference type="SFLD" id="SFLDS00052">
    <property type="entry name" value="Ferric_Reductase_Domain"/>
    <property type="match status" value="1"/>
</dbReference>
<evidence type="ECO:0000256" key="12">
    <source>
        <dbReference type="ARBA" id="ARBA00023180"/>
    </source>
</evidence>
<dbReference type="PANTHER" id="PTHR32361:SF9">
    <property type="entry name" value="FERRIC REDUCTASE TRANSMEMBRANE COMPONENT 3-RELATED"/>
    <property type="match status" value="1"/>
</dbReference>
<protein>
    <recommendedName>
        <fullName evidence="3">ferric-chelate reductase (NADPH)</fullName>
        <ecNumber evidence="3">1.16.1.9</ecNumber>
    </recommendedName>
</protein>
<evidence type="ECO:0000256" key="11">
    <source>
        <dbReference type="ARBA" id="ARBA00023136"/>
    </source>
</evidence>
<reference evidence="16" key="2">
    <citation type="journal article" date="2022" name="Elife">
        <title>Obligate sexual reproduction of a homothallic fungus closely related to the Cryptococcus pathogenic species complex.</title>
        <authorList>
            <person name="Passer A.R."/>
            <person name="Clancey S.A."/>
            <person name="Shea T."/>
            <person name="David-Palma M."/>
            <person name="Averette A.F."/>
            <person name="Boekhout T."/>
            <person name="Porcel B.M."/>
            <person name="Nowrousian M."/>
            <person name="Cuomo C.A."/>
            <person name="Sun S."/>
            <person name="Heitman J."/>
            <person name="Coelho M.A."/>
        </authorList>
    </citation>
    <scope>NUCLEOTIDE SEQUENCE</scope>
    <source>
        <strain evidence="16">CBS 7841</strain>
    </source>
</reference>
<keyword evidence="10" id="KW-0406">Ion transport</keyword>
<dbReference type="PANTHER" id="PTHR32361">
    <property type="entry name" value="FERRIC/CUPRIC REDUCTASE TRANSMEMBRANE COMPONENT"/>
    <property type="match status" value="1"/>
</dbReference>
<keyword evidence="12" id="KW-0325">Glycoprotein</keyword>
<dbReference type="CDD" id="cd06186">
    <property type="entry name" value="NOX_Duox_like_FAD_NADP"/>
    <property type="match status" value="1"/>
</dbReference>
<dbReference type="EC" id="1.16.1.9" evidence="3"/>
<feature type="transmembrane region" description="Helical" evidence="14">
    <location>
        <begin position="209"/>
        <end position="227"/>
    </location>
</feature>
<evidence type="ECO:0000313" key="17">
    <source>
        <dbReference type="Proteomes" id="UP000094043"/>
    </source>
</evidence>
<dbReference type="InterPro" id="IPR017927">
    <property type="entry name" value="FAD-bd_FR_type"/>
</dbReference>
<evidence type="ECO:0000256" key="7">
    <source>
        <dbReference type="ARBA" id="ARBA00022982"/>
    </source>
</evidence>
<dbReference type="GO" id="GO:0006879">
    <property type="term" value="P:intracellular iron ion homeostasis"/>
    <property type="evidence" value="ECO:0007669"/>
    <property type="project" value="TreeGrafter"/>
</dbReference>
<evidence type="ECO:0000313" key="16">
    <source>
        <dbReference type="EMBL" id="WVN85368.1"/>
    </source>
</evidence>
<dbReference type="InterPro" id="IPR013112">
    <property type="entry name" value="FAD-bd_8"/>
</dbReference>
<feature type="transmembrane region" description="Helical" evidence="14">
    <location>
        <begin position="175"/>
        <end position="197"/>
    </location>
</feature>
<keyword evidence="7" id="KW-0249">Electron transport</keyword>
<dbReference type="AlphaFoldDB" id="A0AAJ8JN65"/>
<evidence type="ECO:0000256" key="8">
    <source>
        <dbReference type="ARBA" id="ARBA00022989"/>
    </source>
</evidence>
<dbReference type="Gene3D" id="3.40.50.80">
    <property type="entry name" value="Nucleotide-binding domain of ferredoxin-NADP reductase (FNR) module"/>
    <property type="match status" value="1"/>
</dbReference>
<reference evidence="16" key="3">
    <citation type="submission" date="2024-01" db="EMBL/GenBank/DDBJ databases">
        <authorList>
            <person name="Coelho M.A."/>
            <person name="David-Palma M."/>
            <person name="Shea T."/>
            <person name="Sun S."/>
            <person name="Cuomo C.A."/>
            <person name="Heitman J."/>
        </authorList>
    </citation>
    <scope>NUCLEOTIDE SEQUENCE</scope>
    <source>
        <strain evidence="16">CBS 7841</strain>
    </source>
</reference>
<dbReference type="Pfam" id="PF01794">
    <property type="entry name" value="Ferric_reduct"/>
    <property type="match status" value="1"/>
</dbReference>
<dbReference type="InterPro" id="IPR013130">
    <property type="entry name" value="Fe3_Rdtase_TM_dom"/>
</dbReference>
<dbReference type="InterPro" id="IPR051410">
    <property type="entry name" value="Ferric/Cupric_Reductase"/>
</dbReference>
<dbReference type="SUPFAM" id="SSF63380">
    <property type="entry name" value="Riboflavin synthase domain-like"/>
    <property type="match status" value="1"/>
</dbReference>
<keyword evidence="17" id="KW-1185">Reference proteome</keyword>
<dbReference type="Pfam" id="PF08022">
    <property type="entry name" value="FAD_binding_8"/>
    <property type="match status" value="1"/>
</dbReference>
<dbReference type="PROSITE" id="PS51384">
    <property type="entry name" value="FAD_FR"/>
    <property type="match status" value="1"/>
</dbReference>
<dbReference type="RefSeq" id="XP_066066069.1">
    <property type="nucleotide sequence ID" value="XM_066209972.1"/>
</dbReference>
<evidence type="ECO:0000256" key="1">
    <source>
        <dbReference type="ARBA" id="ARBA00004651"/>
    </source>
</evidence>
<dbReference type="InterPro" id="IPR013121">
    <property type="entry name" value="Fe_red_NAD-bd_6"/>
</dbReference>
<dbReference type="GO" id="GO:0052851">
    <property type="term" value="F:ferric-chelate reductase (NADPH) activity"/>
    <property type="evidence" value="ECO:0007669"/>
    <property type="project" value="UniProtKB-EC"/>
</dbReference>
<dbReference type="Pfam" id="PF08030">
    <property type="entry name" value="NAD_binding_6"/>
    <property type="match status" value="1"/>
</dbReference>
<dbReference type="GO" id="GO:0015677">
    <property type="term" value="P:copper ion import"/>
    <property type="evidence" value="ECO:0007669"/>
    <property type="project" value="TreeGrafter"/>
</dbReference>
<dbReference type="GeneID" id="91084729"/>
<feature type="transmembrane region" description="Helical" evidence="14">
    <location>
        <begin position="346"/>
        <end position="363"/>
    </location>
</feature>
<evidence type="ECO:0000256" key="14">
    <source>
        <dbReference type="SAM" id="Phobius"/>
    </source>
</evidence>
<dbReference type="SFLD" id="SFLDG01168">
    <property type="entry name" value="Ferric_reductase_subgroup_(FRE"/>
    <property type="match status" value="1"/>
</dbReference>
<reference evidence="16" key="1">
    <citation type="submission" date="2016-06" db="EMBL/GenBank/DDBJ databases">
        <authorList>
            <person name="Cuomo C."/>
            <person name="Litvintseva A."/>
            <person name="Heitman J."/>
            <person name="Chen Y."/>
            <person name="Sun S."/>
            <person name="Springer D."/>
            <person name="Dromer F."/>
            <person name="Young S."/>
            <person name="Zeng Q."/>
            <person name="Chapman S."/>
            <person name="Gujja S."/>
            <person name="Saif S."/>
            <person name="Birren B."/>
        </authorList>
    </citation>
    <scope>NUCLEOTIDE SEQUENCE</scope>
    <source>
        <strain evidence="16">CBS 7841</strain>
    </source>
</reference>
<feature type="domain" description="FAD-binding FR-type" evidence="15">
    <location>
        <begin position="381"/>
        <end position="503"/>
    </location>
</feature>
<dbReference type="InterPro" id="IPR017938">
    <property type="entry name" value="Riboflavin_synthase-like_b-brl"/>
</dbReference>
<evidence type="ECO:0000256" key="4">
    <source>
        <dbReference type="ARBA" id="ARBA00022448"/>
    </source>
</evidence>
<evidence type="ECO:0000256" key="5">
    <source>
        <dbReference type="ARBA" id="ARBA00022475"/>
    </source>
</evidence>
<dbReference type="InterPro" id="IPR039261">
    <property type="entry name" value="FNR_nucleotide-bd"/>
</dbReference>
<keyword evidence="8 14" id="KW-1133">Transmembrane helix</keyword>
<dbReference type="KEGG" id="cdep:91084729"/>
<dbReference type="Proteomes" id="UP000094043">
    <property type="component" value="Chromosome 1"/>
</dbReference>
<dbReference type="SUPFAM" id="SSF52343">
    <property type="entry name" value="Ferredoxin reductase-like, C-terminal NADP-linked domain"/>
    <property type="match status" value="1"/>
</dbReference>
<evidence type="ECO:0000259" key="15">
    <source>
        <dbReference type="PROSITE" id="PS51384"/>
    </source>
</evidence>
<dbReference type="GO" id="GO:0005886">
    <property type="term" value="C:plasma membrane"/>
    <property type="evidence" value="ECO:0007669"/>
    <property type="project" value="UniProtKB-SubCell"/>
</dbReference>
<feature type="transmembrane region" description="Helical" evidence="14">
    <location>
        <begin position="317"/>
        <end position="339"/>
    </location>
</feature>
<feature type="transmembrane region" description="Helical" evidence="14">
    <location>
        <begin position="283"/>
        <end position="305"/>
    </location>
</feature>
<comment type="similarity">
    <text evidence="2">Belongs to the ferric reductase (FRE) family.</text>
</comment>
<keyword evidence="9" id="KW-0560">Oxidoreductase</keyword>
<gene>
    <name evidence="16" type="ORF">L203_100513</name>
</gene>